<dbReference type="Proteomes" id="UP000887222">
    <property type="component" value="Unassembled WGS sequence"/>
</dbReference>
<feature type="domain" description="AMP-dependent synthetase/ligase" evidence="2">
    <location>
        <begin position="15"/>
        <end position="90"/>
    </location>
</feature>
<gene>
    <name evidence="3" type="ORF">NCCP691_00300</name>
</gene>
<reference evidence="3 4" key="1">
    <citation type="journal article" date="2022" name="Int. J. Syst. Evol. Microbiol.">
        <title>Noviherbaspirillum aridicola sp. nov., isolated from an arid soil in Pakistan.</title>
        <authorList>
            <person name="Khan I.U."/>
            <person name="Saqib M."/>
            <person name="Amin A."/>
            <person name="Hussain F."/>
            <person name="Li L."/>
            <person name="Liu Y.H."/>
            <person name="Fang B.Z."/>
            <person name="Ahmed I."/>
            <person name="Li W.J."/>
        </authorList>
    </citation>
    <scope>NUCLEOTIDE SEQUENCE [LARGE SCALE GENOMIC DNA]</scope>
    <source>
        <strain evidence="3 4">NCCP-691</strain>
    </source>
</reference>
<proteinExistence type="predicted"/>
<accession>A0ABQ4PZ35</accession>
<evidence type="ECO:0000313" key="3">
    <source>
        <dbReference type="EMBL" id="GIZ50016.1"/>
    </source>
</evidence>
<dbReference type="InterPro" id="IPR000873">
    <property type="entry name" value="AMP-dep_synth/lig_dom"/>
</dbReference>
<sequence>MPQEPADRQQLAALEVMTHARKIAGGLAALGMTRDDAVAVLLHHDPVYLSVVHGCRIAGCRIRQISPHATREQIASTLAEPGIRVLFVHDYFLPVLAEPAPDIALIAVTPLALFPGAAVAAGGMRPWHAYHQWLPLQEERKSPLTGPRRGRRAREANADSAAVSGSTIGDSLKMLSAITAGAGGLPPPEDEA</sequence>
<evidence type="ECO:0000256" key="1">
    <source>
        <dbReference type="SAM" id="MobiDB-lite"/>
    </source>
</evidence>
<name>A0ABQ4PZ35_9BURK</name>
<dbReference type="Gene3D" id="3.40.50.12780">
    <property type="entry name" value="N-terminal domain of ligase-like"/>
    <property type="match status" value="1"/>
</dbReference>
<organism evidence="3 4">
    <name type="scientific">Noviherbaspirillum aridicola</name>
    <dbReference type="NCBI Taxonomy" id="2849687"/>
    <lineage>
        <taxon>Bacteria</taxon>
        <taxon>Pseudomonadati</taxon>
        <taxon>Pseudomonadota</taxon>
        <taxon>Betaproteobacteria</taxon>
        <taxon>Burkholderiales</taxon>
        <taxon>Oxalobacteraceae</taxon>
        <taxon>Noviherbaspirillum</taxon>
    </lineage>
</organism>
<dbReference type="Pfam" id="PF00501">
    <property type="entry name" value="AMP-binding"/>
    <property type="match status" value="1"/>
</dbReference>
<dbReference type="RefSeq" id="WP_220806208.1">
    <property type="nucleotide sequence ID" value="NZ_BPMK01000001.1"/>
</dbReference>
<dbReference type="EMBL" id="BPMK01000001">
    <property type="protein sequence ID" value="GIZ50016.1"/>
    <property type="molecule type" value="Genomic_DNA"/>
</dbReference>
<keyword evidence="4" id="KW-1185">Reference proteome</keyword>
<dbReference type="InterPro" id="IPR042099">
    <property type="entry name" value="ANL_N_sf"/>
</dbReference>
<feature type="region of interest" description="Disordered" evidence="1">
    <location>
        <begin position="140"/>
        <end position="164"/>
    </location>
</feature>
<evidence type="ECO:0000259" key="2">
    <source>
        <dbReference type="Pfam" id="PF00501"/>
    </source>
</evidence>
<protein>
    <recommendedName>
        <fullName evidence="2">AMP-dependent synthetase/ligase domain-containing protein</fullName>
    </recommendedName>
</protein>
<dbReference type="SUPFAM" id="SSF56801">
    <property type="entry name" value="Acetyl-CoA synthetase-like"/>
    <property type="match status" value="1"/>
</dbReference>
<evidence type="ECO:0000313" key="4">
    <source>
        <dbReference type="Proteomes" id="UP000887222"/>
    </source>
</evidence>
<comment type="caution">
    <text evidence="3">The sequence shown here is derived from an EMBL/GenBank/DDBJ whole genome shotgun (WGS) entry which is preliminary data.</text>
</comment>